<reference evidence="1 2" key="1">
    <citation type="submission" date="2024-07" db="EMBL/GenBank/DDBJ databases">
        <title>Section-level genome sequencing and comparative genomics of Aspergillus sections Usti and Cavernicolus.</title>
        <authorList>
            <consortium name="Lawrence Berkeley National Laboratory"/>
            <person name="Nybo J.L."/>
            <person name="Vesth T.C."/>
            <person name="Theobald S."/>
            <person name="Frisvad J.C."/>
            <person name="Larsen T.O."/>
            <person name="Kjaerboelling I."/>
            <person name="Rothschild-Mancinelli K."/>
            <person name="Lyhne E.K."/>
            <person name="Kogle M.E."/>
            <person name="Barry K."/>
            <person name="Clum A."/>
            <person name="Na H."/>
            <person name="Ledsgaard L."/>
            <person name="Lin J."/>
            <person name="Lipzen A."/>
            <person name="Kuo A."/>
            <person name="Riley R."/>
            <person name="Mondo S."/>
            <person name="LaButti K."/>
            <person name="Haridas S."/>
            <person name="Pangalinan J."/>
            <person name="Salamov A.A."/>
            <person name="Simmons B.A."/>
            <person name="Magnuson J.K."/>
            <person name="Chen J."/>
            <person name="Drula E."/>
            <person name="Henrissat B."/>
            <person name="Wiebenga A."/>
            <person name="Lubbers R.J."/>
            <person name="Gomes A.C."/>
            <person name="Macurrencykelacurrency M.R."/>
            <person name="Stajich J."/>
            <person name="Grigoriev I.V."/>
            <person name="Mortensen U.H."/>
            <person name="De vries R.P."/>
            <person name="Baker S.E."/>
            <person name="Andersen M.R."/>
        </authorList>
    </citation>
    <scope>NUCLEOTIDE SEQUENCE [LARGE SCALE GENOMIC DNA]</scope>
    <source>
        <strain evidence="1 2">CBS 756.74</strain>
    </source>
</reference>
<gene>
    <name evidence="1" type="ORF">BJX68DRAFT_233234</name>
</gene>
<sequence>MRQLYGKSRKRQATKCRIYLISISTGAPQPDDPEDVPDMARLMPDLSGPFMLTVRELDGELMSRLFGSTLPWLTAA</sequence>
<evidence type="ECO:0000313" key="1">
    <source>
        <dbReference type="EMBL" id="KAL2853595.1"/>
    </source>
</evidence>
<accession>A0ABR4KMW3</accession>
<dbReference type="Proteomes" id="UP001610444">
    <property type="component" value="Unassembled WGS sequence"/>
</dbReference>
<dbReference type="EMBL" id="JBFXLR010000013">
    <property type="protein sequence ID" value="KAL2853595.1"/>
    <property type="molecule type" value="Genomic_DNA"/>
</dbReference>
<protein>
    <submittedName>
        <fullName evidence="1">Uncharacterized protein</fullName>
    </submittedName>
</protein>
<evidence type="ECO:0000313" key="2">
    <source>
        <dbReference type="Proteomes" id="UP001610444"/>
    </source>
</evidence>
<name>A0ABR4KMW3_9EURO</name>
<comment type="caution">
    <text evidence="1">The sequence shown here is derived from an EMBL/GenBank/DDBJ whole genome shotgun (WGS) entry which is preliminary data.</text>
</comment>
<proteinExistence type="predicted"/>
<dbReference type="RefSeq" id="XP_070900961.1">
    <property type="nucleotide sequence ID" value="XM_071039605.1"/>
</dbReference>
<organism evidence="1 2">
    <name type="scientific">Aspergillus pseudodeflectus</name>
    <dbReference type="NCBI Taxonomy" id="176178"/>
    <lineage>
        <taxon>Eukaryota</taxon>
        <taxon>Fungi</taxon>
        <taxon>Dikarya</taxon>
        <taxon>Ascomycota</taxon>
        <taxon>Pezizomycotina</taxon>
        <taxon>Eurotiomycetes</taxon>
        <taxon>Eurotiomycetidae</taxon>
        <taxon>Eurotiales</taxon>
        <taxon>Aspergillaceae</taxon>
        <taxon>Aspergillus</taxon>
        <taxon>Aspergillus subgen. Nidulantes</taxon>
    </lineage>
</organism>
<keyword evidence="2" id="KW-1185">Reference proteome</keyword>
<dbReference type="GeneID" id="98154769"/>